<name>L0WAX5_9GAMM</name>
<dbReference type="PANTHER" id="PTHR38690:SF1">
    <property type="entry name" value="PROTEASE"/>
    <property type="match status" value="1"/>
</dbReference>
<dbReference type="EMBL" id="AMRJ01000014">
    <property type="protein sequence ID" value="EKF74164.1"/>
    <property type="molecule type" value="Genomic_DNA"/>
</dbReference>
<accession>L0WAX5</accession>
<dbReference type="STRING" id="1177179.A11A3_10107"/>
<evidence type="ECO:0000259" key="1">
    <source>
        <dbReference type="Pfam" id="PF13116"/>
    </source>
</evidence>
<sequence length="1271" mass="139076">MGSRRWWRRIQTWLLWLLAILALLTAVYVVVARQLMAEVPQYRERLISLLEERIKTPLDIGELNGAMDGLTPRFVARRIRLPAPEGEAPLELGEVVMSVDVLCSLLHRDLCLKELHIQGVDLQLVRDEQGKIRLRGLETLGGNSDDKPPVERLLTIFYRQQRLIISDARLSLSWPDMPPLAASSLNASLINEGSEHQLAVRLDARDRPLHLDVRMHLHGDAFRLQDVDADVYASVSGERLQEWLPQHRQWPLDVTALDGTVGLWATLEDGEPDHAQLQLKMPLLTFSDGQHQWPLKALQVNLALQRQADQAKLTVYDLAGQSPAGSLALGTATLGWQTRGDDRQWRLRVNDLPVHALAQQFLKWPFPLPEAVGKSRDLLAKLSPRGLVNAVYLQGHARELGQFQARVTGLTSQADDRIPGVSGLNGWLAGTPDNGLARLYGDNFSVTMPRLYDHALALNLDGLLHWQRQGDHLAVRSNRMQMGNLDAHGEAMMAVDLVAGQIPDLRLAAEIRDGDGGKANQYIPLQRLPDGLADWLGQAIRGGHLRRGQILYQGPVKIDKSRQQDRTLQMRYQGSNVSLSFLPDWPQATGIDADVLINGRDVSAVAARGQLFDSQLRDVYVDVPGVLPGQVPHLIISGQVSGPVKDLDALFQNTPLKQQLPAALTDWRFNAGSMDGHLLLDMPLKKGEGTPAVIVDARARDATVNNAGQHLAVTHLDAPVYFHLQKGIAIEHLTAQVMGGQFTGQWLTRDGKSRLQLDGKAPVKAVRDWLGFPWLEPVTGQMPLGITVDVPFHGGDFAVRAVSSMKGVSVNVPAPLGKGADETRPLDVHFRDAGAARQLTVSYGDQLSGAFRLGSSVAGELLLGPGKPVVPERGVAVHGQVAAASVEPWLDYLSDRLIPAFSGGGDGGGDGGLSDSRLARVSVKVGQLDLFDVPVADATVSAAPQGNDWNLALSSPSVAGSVRIPDGYTQRGDKPLQVSVSKLHIRLPDDSQDQGGPRLSPLQIPVMDVKAQNLRIDGEDFGQWRGAVRASNSGVRINDLQGQWRHTDFDGTLDWTAEDDGQYTRYNGALRSDNLGQALKDWDLPALIESKHATAKVVLGWHDWPFEPDYLALDGQANVDIGECRIPDTDTKTSFLRVLGVLNIGTIQRRLRLDFSDLYKKGLSCDGISGDFSINGPRVSTSNLRINSPSAAIEVKGEMNLDKETLNHQMKVTLPISSNLYAGCLAGPAACAGIFVVERIWGDKLDKTTTMEFKVTGNWSNPNVKETEGIF</sequence>
<dbReference type="PANTHER" id="PTHR38690">
    <property type="entry name" value="PROTEASE-RELATED"/>
    <property type="match status" value="1"/>
</dbReference>
<evidence type="ECO:0000313" key="3">
    <source>
        <dbReference type="Proteomes" id="UP000010164"/>
    </source>
</evidence>
<dbReference type="Pfam" id="PF13116">
    <property type="entry name" value="YhdP"/>
    <property type="match status" value="1"/>
</dbReference>
<gene>
    <name evidence="2" type="ORF">A11A3_10107</name>
</gene>
<organism evidence="2 3">
    <name type="scientific">Alcanivorax hongdengensis A-11-3</name>
    <dbReference type="NCBI Taxonomy" id="1177179"/>
    <lineage>
        <taxon>Bacteria</taxon>
        <taxon>Pseudomonadati</taxon>
        <taxon>Pseudomonadota</taxon>
        <taxon>Gammaproteobacteria</taxon>
        <taxon>Oceanospirillales</taxon>
        <taxon>Alcanivoracaceae</taxon>
        <taxon>Alcanivorax</taxon>
    </lineage>
</organism>
<reference evidence="2 3" key="1">
    <citation type="journal article" date="2012" name="J. Bacteriol.">
        <title>Genome Sequence of the Alkane-Degrading Bacterium Alcanivorax hongdengensis Type Strain A-11-3.</title>
        <authorList>
            <person name="Lai Q."/>
            <person name="Shao Z."/>
        </authorList>
    </citation>
    <scope>NUCLEOTIDE SEQUENCE [LARGE SCALE GENOMIC DNA]</scope>
    <source>
        <strain evidence="2 3">A-11-3</strain>
    </source>
</reference>
<dbReference type="NCBIfam" id="TIGR02099">
    <property type="entry name" value="YhdP family protein"/>
    <property type="match status" value="1"/>
</dbReference>
<evidence type="ECO:0000313" key="2">
    <source>
        <dbReference type="EMBL" id="EKF74164.1"/>
    </source>
</evidence>
<dbReference type="AlphaFoldDB" id="L0WAX5"/>
<dbReference type="Proteomes" id="UP000010164">
    <property type="component" value="Unassembled WGS sequence"/>
</dbReference>
<dbReference type="PATRIC" id="fig|1177179.3.peg.2013"/>
<dbReference type="InterPro" id="IPR011836">
    <property type="entry name" value="YhdP"/>
</dbReference>
<dbReference type="InterPro" id="IPR025263">
    <property type="entry name" value="YhdP_central"/>
</dbReference>
<dbReference type="eggNOG" id="COG3164">
    <property type="taxonomic scope" value="Bacteria"/>
</dbReference>
<proteinExistence type="predicted"/>
<keyword evidence="3" id="KW-1185">Reference proteome</keyword>
<comment type="caution">
    <text evidence="2">The sequence shown here is derived from an EMBL/GenBank/DDBJ whole genome shotgun (WGS) entry which is preliminary data.</text>
</comment>
<protein>
    <recommendedName>
        <fullName evidence="1">YhdP central domain-containing protein</fullName>
    </recommendedName>
</protein>
<dbReference type="OrthoDB" id="9762238at2"/>
<feature type="domain" description="YhdP central" evidence="1">
    <location>
        <begin position="6"/>
        <end position="1264"/>
    </location>
</feature>